<reference evidence="1" key="1">
    <citation type="journal article" date="2014" name="Int. J. Syst. Evol. Microbiol.">
        <title>Complete genome sequence of Corynebacterium casei LMG S-19264T (=DSM 44701T), isolated from a smear-ripened cheese.</title>
        <authorList>
            <consortium name="US DOE Joint Genome Institute (JGI-PGF)"/>
            <person name="Walter F."/>
            <person name="Albersmeier A."/>
            <person name="Kalinowski J."/>
            <person name="Ruckert C."/>
        </authorList>
    </citation>
    <scope>NUCLEOTIDE SEQUENCE</scope>
    <source>
        <strain evidence="1">CGMCC 4.7308</strain>
    </source>
</reference>
<dbReference type="AlphaFoldDB" id="A0A917TBA1"/>
<keyword evidence="2" id="KW-1185">Reference proteome</keyword>
<protein>
    <submittedName>
        <fullName evidence="1">Uncharacterized protein</fullName>
    </submittedName>
</protein>
<accession>A0A917TBA1</accession>
<reference evidence="1" key="2">
    <citation type="submission" date="2020-09" db="EMBL/GenBank/DDBJ databases">
        <authorList>
            <person name="Sun Q."/>
            <person name="Zhou Y."/>
        </authorList>
    </citation>
    <scope>NUCLEOTIDE SEQUENCE</scope>
    <source>
        <strain evidence="1">CGMCC 4.7308</strain>
    </source>
</reference>
<dbReference type="Proteomes" id="UP000655208">
    <property type="component" value="Unassembled WGS sequence"/>
</dbReference>
<evidence type="ECO:0000313" key="2">
    <source>
        <dbReference type="Proteomes" id="UP000655208"/>
    </source>
</evidence>
<name>A0A917TBA1_9ACTN</name>
<dbReference type="EMBL" id="BMNA01000017">
    <property type="protein sequence ID" value="GGM17367.1"/>
    <property type="molecule type" value="Genomic_DNA"/>
</dbReference>
<sequence>MYSSNSGNFGNKHLHLWSITSGGVGSGDGDTQDISTSHVDYLRNSPATNGKYMTLAVTLWVYMNRYRSYTPDGAKNNDAKCNAKPSNACRYP</sequence>
<gene>
    <name evidence="1" type="ORF">GCM10011594_41800</name>
</gene>
<organism evidence="1 2">
    <name type="scientific">Nakamurella endophytica</name>
    <dbReference type="NCBI Taxonomy" id="1748367"/>
    <lineage>
        <taxon>Bacteria</taxon>
        <taxon>Bacillati</taxon>
        <taxon>Actinomycetota</taxon>
        <taxon>Actinomycetes</taxon>
        <taxon>Nakamurellales</taxon>
        <taxon>Nakamurellaceae</taxon>
        <taxon>Nakamurella</taxon>
    </lineage>
</organism>
<proteinExistence type="predicted"/>
<comment type="caution">
    <text evidence="1">The sequence shown here is derived from an EMBL/GenBank/DDBJ whole genome shotgun (WGS) entry which is preliminary data.</text>
</comment>
<evidence type="ECO:0000313" key="1">
    <source>
        <dbReference type="EMBL" id="GGM17367.1"/>
    </source>
</evidence>